<feature type="region of interest" description="Disordered" evidence="5">
    <location>
        <begin position="238"/>
        <end position="319"/>
    </location>
</feature>
<accession>A0A1L9US15</accession>
<feature type="compositionally biased region" description="Low complexity" evidence="5">
    <location>
        <begin position="149"/>
        <end position="163"/>
    </location>
</feature>
<dbReference type="GO" id="GO:0071944">
    <property type="term" value="C:cell periphery"/>
    <property type="evidence" value="ECO:0007669"/>
    <property type="project" value="UniProtKB-ARBA"/>
</dbReference>
<keyword evidence="4 6" id="KW-0472">Membrane</keyword>
<feature type="compositionally biased region" description="Polar residues" evidence="5">
    <location>
        <begin position="131"/>
        <end position="142"/>
    </location>
</feature>
<feature type="compositionally biased region" description="Polar residues" evidence="5">
    <location>
        <begin position="243"/>
        <end position="258"/>
    </location>
</feature>
<dbReference type="OrthoDB" id="4490807at2759"/>
<evidence type="ECO:0000256" key="2">
    <source>
        <dbReference type="ARBA" id="ARBA00022692"/>
    </source>
</evidence>
<feature type="region of interest" description="Disordered" evidence="5">
    <location>
        <begin position="128"/>
        <end position="217"/>
    </location>
</feature>
<keyword evidence="8" id="KW-1185">Reference proteome</keyword>
<dbReference type="OMA" id="LARMPFE"/>
<feature type="compositionally biased region" description="Polar residues" evidence="5">
    <location>
        <begin position="18"/>
        <end position="33"/>
    </location>
</feature>
<evidence type="ECO:0008006" key="9">
    <source>
        <dbReference type="Google" id="ProtNLM"/>
    </source>
</evidence>
<evidence type="ECO:0000256" key="1">
    <source>
        <dbReference type="ARBA" id="ARBA00004167"/>
    </source>
</evidence>
<proteinExistence type="predicted"/>
<dbReference type="EMBL" id="KV878681">
    <property type="protein sequence ID" value="OJJ74514.1"/>
    <property type="molecule type" value="Genomic_DNA"/>
</dbReference>
<evidence type="ECO:0000313" key="8">
    <source>
        <dbReference type="Proteomes" id="UP000184499"/>
    </source>
</evidence>
<dbReference type="GeneID" id="93580898"/>
<evidence type="ECO:0000256" key="4">
    <source>
        <dbReference type="ARBA" id="ARBA00023136"/>
    </source>
</evidence>
<keyword evidence="2 6" id="KW-0812">Transmembrane</keyword>
<dbReference type="Proteomes" id="UP000184499">
    <property type="component" value="Unassembled WGS sequence"/>
</dbReference>
<comment type="subcellular location">
    <subcellularLocation>
        <location evidence="1">Membrane</location>
        <topology evidence="1">Single-pass membrane protein</topology>
    </subcellularLocation>
</comment>
<evidence type="ECO:0000256" key="3">
    <source>
        <dbReference type="ARBA" id="ARBA00022989"/>
    </source>
</evidence>
<keyword evidence="3 6" id="KW-1133">Transmembrane helix</keyword>
<evidence type="ECO:0000313" key="7">
    <source>
        <dbReference type="EMBL" id="OJJ74514.1"/>
    </source>
</evidence>
<dbReference type="GO" id="GO:0016020">
    <property type="term" value="C:membrane"/>
    <property type="evidence" value="ECO:0007669"/>
    <property type="project" value="UniProtKB-SubCell"/>
</dbReference>
<feature type="compositionally biased region" description="Polar residues" evidence="5">
    <location>
        <begin position="198"/>
        <end position="217"/>
    </location>
</feature>
<feature type="transmembrane region" description="Helical" evidence="6">
    <location>
        <begin position="99"/>
        <end position="121"/>
    </location>
</feature>
<dbReference type="PANTHER" id="PTHR15549">
    <property type="entry name" value="PAIRED IMMUNOGLOBULIN-LIKE TYPE 2 RECEPTOR"/>
    <property type="match status" value="1"/>
</dbReference>
<gene>
    <name evidence="7" type="ORF">ASPBRDRAFT_63174</name>
</gene>
<protein>
    <recommendedName>
        <fullName evidence="9">Mid2 domain-containing protein</fullName>
    </recommendedName>
</protein>
<dbReference type="PANTHER" id="PTHR15549:SF30">
    <property type="entry name" value="MID2 DOMAIN-CONTAINING PROTEIN"/>
    <property type="match status" value="1"/>
</dbReference>
<dbReference type="VEuPathDB" id="FungiDB:ASPBRDRAFT_63174"/>
<dbReference type="RefSeq" id="XP_067481762.1">
    <property type="nucleotide sequence ID" value="XM_067628410.1"/>
</dbReference>
<organism evidence="7 8">
    <name type="scientific">Aspergillus brasiliensis (strain CBS 101740 / IMI 381727 / IBT 21946)</name>
    <dbReference type="NCBI Taxonomy" id="767769"/>
    <lineage>
        <taxon>Eukaryota</taxon>
        <taxon>Fungi</taxon>
        <taxon>Dikarya</taxon>
        <taxon>Ascomycota</taxon>
        <taxon>Pezizomycotina</taxon>
        <taxon>Eurotiomycetes</taxon>
        <taxon>Eurotiomycetidae</taxon>
        <taxon>Eurotiales</taxon>
        <taxon>Aspergillaceae</taxon>
        <taxon>Aspergillus</taxon>
        <taxon>Aspergillus subgen. Circumdati</taxon>
    </lineage>
</organism>
<dbReference type="InterPro" id="IPR051694">
    <property type="entry name" value="Immunoregulatory_rcpt-like"/>
</dbReference>
<reference evidence="8" key="1">
    <citation type="journal article" date="2017" name="Genome Biol.">
        <title>Comparative genomics reveals high biological diversity and specific adaptations in the industrially and medically important fungal genus Aspergillus.</title>
        <authorList>
            <person name="de Vries R.P."/>
            <person name="Riley R."/>
            <person name="Wiebenga A."/>
            <person name="Aguilar-Osorio G."/>
            <person name="Amillis S."/>
            <person name="Uchima C.A."/>
            <person name="Anderluh G."/>
            <person name="Asadollahi M."/>
            <person name="Askin M."/>
            <person name="Barry K."/>
            <person name="Battaglia E."/>
            <person name="Bayram O."/>
            <person name="Benocci T."/>
            <person name="Braus-Stromeyer S.A."/>
            <person name="Caldana C."/>
            <person name="Canovas D."/>
            <person name="Cerqueira G.C."/>
            <person name="Chen F."/>
            <person name="Chen W."/>
            <person name="Choi C."/>
            <person name="Clum A."/>
            <person name="Dos Santos R.A."/>
            <person name="Damasio A.R."/>
            <person name="Diallinas G."/>
            <person name="Emri T."/>
            <person name="Fekete E."/>
            <person name="Flipphi M."/>
            <person name="Freyberg S."/>
            <person name="Gallo A."/>
            <person name="Gournas C."/>
            <person name="Habgood R."/>
            <person name="Hainaut M."/>
            <person name="Harispe M.L."/>
            <person name="Henrissat B."/>
            <person name="Hilden K.S."/>
            <person name="Hope R."/>
            <person name="Hossain A."/>
            <person name="Karabika E."/>
            <person name="Karaffa L."/>
            <person name="Karanyi Z."/>
            <person name="Krasevec N."/>
            <person name="Kuo A."/>
            <person name="Kusch H."/>
            <person name="LaButti K."/>
            <person name="Lagendijk E.L."/>
            <person name="Lapidus A."/>
            <person name="Levasseur A."/>
            <person name="Lindquist E."/>
            <person name="Lipzen A."/>
            <person name="Logrieco A.F."/>
            <person name="MacCabe A."/>
            <person name="Maekelae M.R."/>
            <person name="Malavazi I."/>
            <person name="Melin P."/>
            <person name="Meyer V."/>
            <person name="Mielnichuk N."/>
            <person name="Miskei M."/>
            <person name="Molnar A.P."/>
            <person name="Mule G."/>
            <person name="Ngan C.Y."/>
            <person name="Orejas M."/>
            <person name="Orosz E."/>
            <person name="Ouedraogo J.P."/>
            <person name="Overkamp K.M."/>
            <person name="Park H.-S."/>
            <person name="Perrone G."/>
            <person name="Piumi F."/>
            <person name="Punt P.J."/>
            <person name="Ram A.F."/>
            <person name="Ramon A."/>
            <person name="Rauscher S."/>
            <person name="Record E."/>
            <person name="Riano-Pachon D.M."/>
            <person name="Robert V."/>
            <person name="Roehrig J."/>
            <person name="Ruller R."/>
            <person name="Salamov A."/>
            <person name="Salih N.S."/>
            <person name="Samson R.A."/>
            <person name="Sandor E."/>
            <person name="Sanguinetti M."/>
            <person name="Schuetze T."/>
            <person name="Sepcic K."/>
            <person name="Shelest E."/>
            <person name="Sherlock G."/>
            <person name="Sophianopoulou V."/>
            <person name="Squina F.M."/>
            <person name="Sun H."/>
            <person name="Susca A."/>
            <person name="Todd R.B."/>
            <person name="Tsang A."/>
            <person name="Unkles S.E."/>
            <person name="van de Wiele N."/>
            <person name="van Rossen-Uffink D."/>
            <person name="Oliveira J.V."/>
            <person name="Vesth T.C."/>
            <person name="Visser J."/>
            <person name="Yu J.-H."/>
            <person name="Zhou M."/>
            <person name="Andersen M.R."/>
            <person name="Archer D.B."/>
            <person name="Baker S.E."/>
            <person name="Benoit I."/>
            <person name="Brakhage A.A."/>
            <person name="Braus G.H."/>
            <person name="Fischer R."/>
            <person name="Frisvad J.C."/>
            <person name="Goldman G.H."/>
            <person name="Houbraken J."/>
            <person name="Oakley B."/>
            <person name="Pocsi I."/>
            <person name="Scazzocchio C."/>
            <person name="Seiboth B."/>
            <person name="vanKuyk P.A."/>
            <person name="Wortman J."/>
            <person name="Dyer P.S."/>
            <person name="Grigoriev I.V."/>
        </authorList>
    </citation>
    <scope>NUCLEOTIDE SEQUENCE [LARGE SCALE GENOMIC DNA]</scope>
    <source>
        <strain evidence="8">CBS 101740 / IMI 381727 / IBT 21946</strain>
    </source>
</reference>
<name>A0A1L9US15_ASPBC</name>
<feature type="compositionally biased region" description="Low complexity" evidence="5">
    <location>
        <begin position="40"/>
        <end position="96"/>
    </location>
</feature>
<sequence>MSGPGQGYSNNGPGGESEYTTQEPWGSEHTTTAEYYPGETTRTTTQQWTPITTSASSSQSTTTTATATQSSSTSTNTSTSTAVKSTSSSGGSSNNTKTIAIAVPVAVVGAAIIAALLFFILRRRRQQRNRSTIPQTNNNNPPVSMGAVPRQIRSPPQRQQPQQAANGATWEFAPTNSHEIPFTGPIPGRPVPPETERTIPTNNQTRDFSPPTTNSHNFHTTAAAAAAATAAAGAGTAAAAEVSNRNSNNHEGSPQQPTMPAAWPSPEARLDRPISPFDHPLDDAVSDISRRSYTHARDMDDVSSVSSFEDDERRPAMRR</sequence>
<feature type="region of interest" description="Disordered" evidence="5">
    <location>
        <begin position="1"/>
        <end position="96"/>
    </location>
</feature>
<dbReference type="AlphaFoldDB" id="A0A1L9US15"/>
<evidence type="ECO:0000256" key="6">
    <source>
        <dbReference type="SAM" id="Phobius"/>
    </source>
</evidence>
<evidence type="ECO:0000256" key="5">
    <source>
        <dbReference type="SAM" id="MobiDB-lite"/>
    </source>
</evidence>